<evidence type="ECO:0000259" key="2">
    <source>
        <dbReference type="Pfam" id="PF01467"/>
    </source>
</evidence>
<sequence length="462" mass="53597">MAELEEYINKVYTHESKYPGRVPKGRVFPSTDVTPKLNRNQTNRILVYNGSFNPPHRGHLHLLEHTFYHGSHDLNLIAAVIYPTRDDCLERKRKKAGSNFRFGRDERSMLWKKDPCFPNWAWVYEAPGLVGFLRNLKDVTSNDGYNVEYVHLQGPSSDDHLQPPDEDEFLGVCSDTLVISDAARLTNYRRSSGRMRNFRGWTKWKAIPVDEVEMLKLAELRTKPLCDDAVRVDPTDYKMESDESVSDPSREATAAKYQSLLVDMKQVLYCQSSMNSRTLTIRFVKAVHNDLRHYTSSTELRRHMSNLVRRGMTVEKGNLETLALSAEILCHFQQQWSQKAKNQLNELITFDFDEFISQYPIHEETEARKDYHACWACKRADHSDIKSKVAEVGESPPREFEWSWEDCERMSEPGRWMQEPISHMNIDPVPTDAIDDDDPGKDQFREREILELESEKCELAAG</sequence>
<dbReference type="SUPFAM" id="SSF52374">
    <property type="entry name" value="Nucleotidylyl transferase"/>
    <property type="match status" value="1"/>
</dbReference>
<evidence type="ECO:0000313" key="4">
    <source>
        <dbReference type="Proteomes" id="UP000664521"/>
    </source>
</evidence>
<dbReference type="AlphaFoldDB" id="A0A8H3IDP0"/>
<comment type="caution">
    <text evidence="3">The sequence shown here is derived from an EMBL/GenBank/DDBJ whole genome shotgun (WGS) entry which is preliminary data.</text>
</comment>
<keyword evidence="4" id="KW-1185">Reference proteome</keyword>
<evidence type="ECO:0000313" key="3">
    <source>
        <dbReference type="EMBL" id="CAF9912140.1"/>
    </source>
</evidence>
<accession>A0A8H3IDP0</accession>
<organism evidence="3 4">
    <name type="scientific">Heterodermia speciosa</name>
    <dbReference type="NCBI Taxonomy" id="116794"/>
    <lineage>
        <taxon>Eukaryota</taxon>
        <taxon>Fungi</taxon>
        <taxon>Dikarya</taxon>
        <taxon>Ascomycota</taxon>
        <taxon>Pezizomycotina</taxon>
        <taxon>Lecanoromycetes</taxon>
        <taxon>OSLEUM clade</taxon>
        <taxon>Lecanoromycetidae</taxon>
        <taxon>Caliciales</taxon>
        <taxon>Physciaceae</taxon>
        <taxon>Heterodermia</taxon>
    </lineage>
</organism>
<dbReference type="EMBL" id="CAJPDS010000011">
    <property type="protein sequence ID" value="CAF9912140.1"/>
    <property type="molecule type" value="Genomic_DNA"/>
</dbReference>
<gene>
    <name evidence="3" type="ORF">HETSPECPRED_000845</name>
</gene>
<dbReference type="Proteomes" id="UP000664521">
    <property type="component" value="Unassembled WGS sequence"/>
</dbReference>
<name>A0A8H3IDP0_9LECA</name>
<reference evidence="3" key="1">
    <citation type="submission" date="2021-03" db="EMBL/GenBank/DDBJ databases">
        <authorList>
            <person name="Tagirdzhanova G."/>
        </authorList>
    </citation>
    <scope>NUCLEOTIDE SEQUENCE</scope>
</reference>
<protein>
    <recommendedName>
        <fullName evidence="2">Cytidyltransferase-like domain-containing protein</fullName>
    </recommendedName>
</protein>
<dbReference type="Gene3D" id="3.40.50.620">
    <property type="entry name" value="HUPs"/>
    <property type="match status" value="1"/>
</dbReference>
<feature type="region of interest" description="Disordered" evidence="1">
    <location>
        <begin position="422"/>
        <end position="443"/>
    </location>
</feature>
<feature type="domain" description="Cytidyltransferase-like" evidence="2">
    <location>
        <begin position="47"/>
        <end position="81"/>
    </location>
</feature>
<dbReference type="GO" id="GO:0003824">
    <property type="term" value="F:catalytic activity"/>
    <property type="evidence" value="ECO:0007669"/>
    <property type="project" value="InterPro"/>
</dbReference>
<proteinExistence type="predicted"/>
<evidence type="ECO:0000256" key="1">
    <source>
        <dbReference type="SAM" id="MobiDB-lite"/>
    </source>
</evidence>
<dbReference type="Pfam" id="PF01467">
    <property type="entry name" value="CTP_transf_like"/>
    <property type="match status" value="1"/>
</dbReference>
<dbReference type="InterPro" id="IPR004821">
    <property type="entry name" value="Cyt_trans-like"/>
</dbReference>
<dbReference type="InterPro" id="IPR014729">
    <property type="entry name" value="Rossmann-like_a/b/a_fold"/>
</dbReference>
<dbReference type="OrthoDB" id="3558741at2759"/>